<feature type="short sequence motif" description="TonB C-terminal box" evidence="16">
    <location>
        <begin position="707"/>
        <end position="724"/>
    </location>
</feature>
<accession>A0A2T7AV02</accession>
<evidence type="ECO:0000256" key="15">
    <source>
        <dbReference type="PROSITE-ProRule" id="PRU10143"/>
    </source>
</evidence>
<dbReference type="PANTHER" id="PTHR32552">
    <property type="entry name" value="FERRICHROME IRON RECEPTOR-RELATED"/>
    <property type="match status" value="1"/>
</dbReference>
<proteinExistence type="inferred from homology"/>
<evidence type="ECO:0000256" key="13">
    <source>
        <dbReference type="ARBA" id="ARBA00023237"/>
    </source>
</evidence>
<reference evidence="22 25" key="2">
    <citation type="submission" date="2019-08" db="EMBL/GenBank/DDBJ databases">
        <title>Prevalence, distribution, and phylogeny of type two toxin-antitoxin genes possessed by Cronobacter species where C. sakazakii homologs follow sequence type lineages.</title>
        <authorList>
            <person name="Finkelstein S."/>
            <person name="Negrete F."/>
            <person name="Jang H."/>
            <person name="Gopinath G.R."/>
            <person name="Tall B.D."/>
        </authorList>
    </citation>
    <scope>NUCLEOTIDE SEQUENCE [LARGE SCALE GENOMIC DNA]</scope>
    <source>
        <strain evidence="22 25">MOD1_GK1257</strain>
    </source>
</reference>
<evidence type="ECO:0000256" key="3">
    <source>
        <dbReference type="ARBA" id="ARBA00022448"/>
    </source>
</evidence>
<reference evidence="23 24" key="1">
    <citation type="submission" date="2016-12" db="EMBL/GenBank/DDBJ databases">
        <title>Analysis of the Molecular Diversity Among Cronobacter Species Isolated from Filth Flies Using a Pan Genomic DNA Microarray.</title>
        <authorList>
            <person name="Pava-Ripoll M."/>
            <person name="Tall B."/>
            <person name="Farber J."/>
            <person name="Fanning S."/>
            <person name="Lehner A."/>
            <person name="Stephan R."/>
            <person name="Pagotto F."/>
            <person name="Iverson C."/>
            <person name="Ziobro G."/>
            <person name="Miller A."/>
            <person name="Pearson R."/>
            <person name="Yan Q."/>
            <person name="Kim M."/>
            <person name="Jeong S."/>
            <person name="Park J."/>
            <person name="Jun S."/>
            <person name="Choi H."/>
            <person name="Chung T."/>
            <person name="Yoo Y."/>
            <person name="Park E."/>
            <person name="Hwang S."/>
            <person name="Lee B."/>
            <person name="Sathyamoorthy V."/>
            <person name="Carter L."/>
            <person name="Mammel M."/>
            <person name="Jackson S."/>
            <person name="Kothary M."/>
            <person name="Patel I."/>
            <person name="Grim C."/>
            <person name="Gopinath G."/>
            <person name="Gangiredla J."/>
            <person name="Chase H."/>
        </authorList>
    </citation>
    <scope>NUCLEOTIDE SEQUENCE [LARGE SCALE GENOMIC DNA]</scope>
    <source>
        <strain evidence="23 24">MOD1-Md1s</strain>
    </source>
</reference>
<dbReference type="Pfam" id="PF00593">
    <property type="entry name" value="TonB_dep_Rec_b-barrel"/>
    <property type="match status" value="1"/>
</dbReference>
<evidence type="ECO:0000256" key="7">
    <source>
        <dbReference type="ARBA" id="ARBA00022729"/>
    </source>
</evidence>
<evidence type="ECO:0000256" key="17">
    <source>
        <dbReference type="RuleBase" id="RU003357"/>
    </source>
</evidence>
<dbReference type="GO" id="GO:0009279">
    <property type="term" value="C:cell outer membrane"/>
    <property type="evidence" value="ECO:0007669"/>
    <property type="project" value="UniProtKB-SubCell"/>
</dbReference>
<dbReference type="PANTHER" id="PTHR32552:SF82">
    <property type="entry name" value="FCUA PROTEIN"/>
    <property type="match status" value="1"/>
</dbReference>
<evidence type="ECO:0000256" key="4">
    <source>
        <dbReference type="ARBA" id="ARBA00022452"/>
    </source>
</evidence>
<feature type="region of interest" description="Disordered" evidence="18">
    <location>
        <begin position="405"/>
        <end position="434"/>
    </location>
</feature>
<evidence type="ECO:0000259" key="20">
    <source>
        <dbReference type="Pfam" id="PF00593"/>
    </source>
</evidence>
<dbReference type="SUPFAM" id="SSF56935">
    <property type="entry name" value="Porins"/>
    <property type="match status" value="1"/>
</dbReference>
<dbReference type="Proteomes" id="UP000469927">
    <property type="component" value="Unassembled WGS sequence"/>
</dbReference>
<keyword evidence="6 14" id="KW-0812">Transmembrane</keyword>
<comment type="subcellular location">
    <subcellularLocation>
        <location evidence="1 14">Cell outer membrane</location>
        <topology evidence="1 14">Multi-pass membrane protein</topology>
    </subcellularLocation>
</comment>
<feature type="short sequence motif" description="TonB box" evidence="15">
    <location>
        <begin position="34"/>
        <end position="40"/>
    </location>
</feature>
<dbReference type="PROSITE" id="PS01156">
    <property type="entry name" value="TONB_DEPENDENT_REC_2"/>
    <property type="match status" value="1"/>
</dbReference>
<evidence type="ECO:0000256" key="1">
    <source>
        <dbReference type="ARBA" id="ARBA00004571"/>
    </source>
</evidence>
<dbReference type="EMBL" id="MSAE01000012">
    <property type="protein sequence ID" value="PUX15681.1"/>
    <property type="molecule type" value="Genomic_DNA"/>
</dbReference>
<evidence type="ECO:0000259" key="21">
    <source>
        <dbReference type="Pfam" id="PF07715"/>
    </source>
</evidence>
<evidence type="ECO:0000256" key="12">
    <source>
        <dbReference type="ARBA" id="ARBA00023170"/>
    </source>
</evidence>
<evidence type="ECO:0000256" key="18">
    <source>
        <dbReference type="SAM" id="MobiDB-lite"/>
    </source>
</evidence>
<feature type="compositionally biased region" description="Polar residues" evidence="18">
    <location>
        <begin position="417"/>
        <end position="434"/>
    </location>
</feature>
<dbReference type="AlphaFoldDB" id="A0A2T7AV02"/>
<dbReference type="InterPro" id="IPR039426">
    <property type="entry name" value="TonB-dep_rcpt-like"/>
</dbReference>
<dbReference type="Gene3D" id="2.40.170.20">
    <property type="entry name" value="TonB-dependent receptor, beta-barrel domain"/>
    <property type="match status" value="1"/>
</dbReference>
<keyword evidence="11 14" id="KW-0472">Membrane</keyword>
<dbReference type="InterPro" id="IPR012910">
    <property type="entry name" value="Plug_dom"/>
</dbReference>
<dbReference type="Proteomes" id="UP000244378">
    <property type="component" value="Unassembled WGS sequence"/>
</dbReference>
<dbReference type="Pfam" id="PF07715">
    <property type="entry name" value="Plug"/>
    <property type="match status" value="1"/>
</dbReference>
<dbReference type="NCBIfam" id="TIGR01783">
    <property type="entry name" value="TonB-siderophor"/>
    <property type="match status" value="1"/>
</dbReference>
<keyword evidence="25" id="KW-1185">Reference proteome</keyword>
<keyword evidence="7 19" id="KW-0732">Signal</keyword>
<dbReference type="Gene3D" id="2.170.130.10">
    <property type="entry name" value="TonB-dependent receptor, plug domain"/>
    <property type="match status" value="1"/>
</dbReference>
<dbReference type="GO" id="GO:0015891">
    <property type="term" value="P:siderophore transport"/>
    <property type="evidence" value="ECO:0007669"/>
    <property type="project" value="InterPro"/>
</dbReference>
<evidence type="ECO:0000256" key="8">
    <source>
        <dbReference type="ARBA" id="ARBA00023004"/>
    </source>
</evidence>
<comment type="caution">
    <text evidence="23">The sequence shown here is derived from an EMBL/GenBank/DDBJ whole genome shotgun (WGS) entry which is preliminary data.</text>
</comment>
<protein>
    <submittedName>
        <fullName evidence="23">TonB-dependent siderophore receptor</fullName>
    </submittedName>
</protein>
<keyword evidence="9" id="KW-0406">Ion transport</keyword>
<evidence type="ECO:0000256" key="11">
    <source>
        <dbReference type="ARBA" id="ARBA00023136"/>
    </source>
</evidence>
<dbReference type="PROSITE" id="PS52016">
    <property type="entry name" value="TONB_DEPENDENT_REC_3"/>
    <property type="match status" value="1"/>
</dbReference>
<evidence type="ECO:0000313" key="23">
    <source>
        <dbReference type="EMBL" id="PUX15681.1"/>
    </source>
</evidence>
<evidence type="ECO:0000313" key="24">
    <source>
        <dbReference type="Proteomes" id="UP000244378"/>
    </source>
</evidence>
<dbReference type="InterPro" id="IPR010916">
    <property type="entry name" value="TonB_box_CS"/>
</dbReference>
<gene>
    <name evidence="23" type="ORF">AUN14_07425</name>
    <name evidence="22" type="ORF">FZI19_12490</name>
</gene>
<keyword evidence="10 15" id="KW-0798">TonB box</keyword>
<keyword evidence="8" id="KW-0408">Iron</keyword>
<dbReference type="GO" id="GO:0015344">
    <property type="term" value="F:siderophore uptake transmembrane transporter activity"/>
    <property type="evidence" value="ECO:0007669"/>
    <property type="project" value="TreeGrafter"/>
</dbReference>
<dbReference type="InterPro" id="IPR010917">
    <property type="entry name" value="TonB_rcpt_CS"/>
</dbReference>
<keyword evidence="12 23" id="KW-0675">Receptor</keyword>
<evidence type="ECO:0000256" key="6">
    <source>
        <dbReference type="ARBA" id="ARBA00022692"/>
    </source>
</evidence>
<evidence type="ECO:0000313" key="22">
    <source>
        <dbReference type="EMBL" id="KAB0877443.1"/>
    </source>
</evidence>
<evidence type="ECO:0000256" key="5">
    <source>
        <dbReference type="ARBA" id="ARBA00022496"/>
    </source>
</evidence>
<organism evidence="23 24">
    <name type="scientific">Cronobacter muytjensii</name>
    <dbReference type="NCBI Taxonomy" id="413501"/>
    <lineage>
        <taxon>Bacteria</taxon>
        <taxon>Pseudomonadati</taxon>
        <taxon>Pseudomonadota</taxon>
        <taxon>Gammaproteobacteria</taxon>
        <taxon>Enterobacterales</taxon>
        <taxon>Enterobacteriaceae</taxon>
        <taxon>Cronobacter</taxon>
    </lineage>
</organism>
<evidence type="ECO:0000256" key="16">
    <source>
        <dbReference type="PROSITE-ProRule" id="PRU10144"/>
    </source>
</evidence>
<feature type="domain" description="TonB-dependent receptor-like beta-barrel" evidence="20">
    <location>
        <begin position="244"/>
        <end position="692"/>
    </location>
</feature>
<dbReference type="InterPro" id="IPR000531">
    <property type="entry name" value="Beta-barrel_TonB"/>
</dbReference>
<feature type="domain" description="TonB-dependent receptor plug" evidence="21">
    <location>
        <begin position="74"/>
        <end position="171"/>
    </location>
</feature>
<dbReference type="OrthoDB" id="8732650at2"/>
<feature type="signal peptide" evidence="19">
    <location>
        <begin position="1"/>
        <end position="24"/>
    </location>
</feature>
<dbReference type="PROSITE" id="PS00430">
    <property type="entry name" value="TONB_DEPENDENT_REC_1"/>
    <property type="match status" value="1"/>
</dbReference>
<dbReference type="GO" id="GO:0038023">
    <property type="term" value="F:signaling receptor activity"/>
    <property type="evidence" value="ECO:0007669"/>
    <property type="project" value="InterPro"/>
</dbReference>
<evidence type="ECO:0000256" key="19">
    <source>
        <dbReference type="SAM" id="SignalP"/>
    </source>
</evidence>
<evidence type="ECO:0000256" key="2">
    <source>
        <dbReference type="ARBA" id="ARBA00009810"/>
    </source>
</evidence>
<feature type="chain" id="PRO_5015582329" evidence="19">
    <location>
        <begin position="25"/>
        <end position="724"/>
    </location>
</feature>
<dbReference type="RefSeq" id="WP_075192855.1">
    <property type="nucleotide sequence ID" value="NZ_JADKNN010000072.1"/>
</dbReference>
<dbReference type="CDD" id="cd01347">
    <property type="entry name" value="ligand_gated_channel"/>
    <property type="match status" value="1"/>
</dbReference>
<name>A0A2T7AV02_9ENTR</name>
<dbReference type="InterPro" id="IPR010105">
    <property type="entry name" value="TonB_sidphr_rcpt"/>
</dbReference>
<dbReference type="InterPro" id="IPR037066">
    <property type="entry name" value="Plug_dom_sf"/>
</dbReference>
<evidence type="ECO:0000256" key="14">
    <source>
        <dbReference type="PROSITE-ProRule" id="PRU01360"/>
    </source>
</evidence>
<keyword evidence="4 14" id="KW-1134">Transmembrane beta strand</keyword>
<keyword evidence="13 14" id="KW-0998">Cell outer membrane</keyword>
<keyword evidence="5" id="KW-0410">Iron transport</keyword>
<sequence>MKHVTLRKTLLAMAVGCAASYAQAASGDAQAQDTIVVQAAGEAFTPGGDTPPPAYLDGQVAHGGRLGMLGEQRAMDVPFNVISFTSKLVEDQQARTVADVVRNDAGVQNVQGYGNFQETYRIRGFALEGDDMTFSGLGGVMPRQVVEMAMVDRIEIFKGANALVNGASTTGVGGVINLEPKHADDLPLTRLGVDYTSASQAGVTLDAGRRFGDAEQFGARVNLVQREGETAVDNEKRRTTFASVGLDYKGDRLKTSLDLGYQKQGFHGGRIGVDIRNVDFIPAVPKATQNYSQDWVYSDLESQFGMARAEYALTDDWTLYGGLGGQHSHEKGLYATPRLINAAGDATMGRMDTNRIIDNFSGMGGVRGRFDTGFISHQVNVGYSAIARRDATSWRMAKTTRAVNIYDPPDVGRPPNASFSGNYGSPPTTGRSRTQGWLLSDTLGVLDDRVLLTVAARHQKVVVRKYSAKTGDETRDSRFNDSRWMPTYGIVYKPTEQVSLYANHTESLEPGGSAPSTAANYGESTGILHSKQNEAGVKVDFGRLGGTLTAFEIKKPVATQDSVTNIYALSGEQRNRGVELNLFGEPVLGLRLNASATWIDPQMTRTKDGVNDGNDAVGVPRFAMRVGGEVDIAPVEGLTASAWVNHTGAQYANAANTRKLDDFTTLDLGVRYRMTLNDQQNTVTWRAGVDNVTNEKYWSTVESSGIYLYQGKPRTLKLSMSYDF</sequence>
<evidence type="ECO:0000256" key="9">
    <source>
        <dbReference type="ARBA" id="ARBA00023065"/>
    </source>
</evidence>
<evidence type="ECO:0000256" key="10">
    <source>
        <dbReference type="ARBA" id="ARBA00023077"/>
    </source>
</evidence>
<comment type="similarity">
    <text evidence="2 14 17">Belongs to the TonB-dependent receptor family.</text>
</comment>
<evidence type="ECO:0000313" key="25">
    <source>
        <dbReference type="Proteomes" id="UP000469927"/>
    </source>
</evidence>
<keyword evidence="3 14" id="KW-0813">Transport</keyword>
<dbReference type="EMBL" id="WAGD01000036">
    <property type="protein sequence ID" value="KAB0877443.1"/>
    <property type="molecule type" value="Genomic_DNA"/>
</dbReference>
<dbReference type="InterPro" id="IPR036942">
    <property type="entry name" value="Beta-barrel_TonB_sf"/>
</dbReference>